<reference evidence="5 6" key="1">
    <citation type="submission" date="2019-11" db="EMBL/GenBank/DDBJ databases">
        <authorList>
            <person name="An D."/>
        </authorList>
    </citation>
    <scope>NUCLEOTIDE SEQUENCE [LARGE SCALE GENOMIC DNA]</scope>
    <source>
        <strain evidence="5 6">YIM 103518</strain>
    </source>
</reference>
<comment type="caution">
    <text evidence="5">The sequence shown here is derived from an EMBL/GenBank/DDBJ whole genome shotgun (WGS) entry which is preliminary data.</text>
</comment>
<gene>
    <name evidence="5" type="ORF">GIX10_03025</name>
    <name evidence="4" type="ORF">SKM48_00975</name>
    <name evidence="3" type="ORF">SKM51_06095</name>
</gene>
<dbReference type="EMBL" id="WLYL01000006">
    <property type="protein sequence ID" value="MTD10424.1"/>
    <property type="molecule type" value="Genomic_DNA"/>
</dbReference>
<dbReference type="InterPro" id="IPR005939">
    <property type="entry name" value="BLH_phosphatase-like"/>
</dbReference>
<reference evidence="3 7" key="2">
    <citation type="submission" date="2023-11" db="EMBL/GenBank/DDBJ databases">
        <title>The common occurrence of Acinetobacte faecalis in cattle feces and its emended description.</title>
        <authorList>
            <person name="Kyselkova M."/>
            <person name="Xanthopoulou K."/>
            <person name="Shestivska V."/>
            <person name="Spanelova P."/>
            <person name="Maixnerova M."/>
            <person name="Higgins P.G."/>
            <person name="Nemec A."/>
        </authorList>
    </citation>
    <scope>NUCLEOTIDE SEQUENCE [LARGE SCALE GENOMIC DNA]</scope>
    <source>
        <strain evidence="3 7">ANC 7483</strain>
    </source>
</reference>
<dbReference type="Pfam" id="PF04273">
    <property type="entry name" value="BLH_phosphatase"/>
    <property type="match status" value="1"/>
</dbReference>
<dbReference type="GO" id="GO:0016787">
    <property type="term" value="F:hydrolase activity"/>
    <property type="evidence" value="ECO:0007669"/>
    <property type="project" value="InterPro"/>
</dbReference>
<keyword evidence="8" id="KW-1185">Reference proteome</keyword>
<protein>
    <submittedName>
        <fullName evidence="3">Sulfur transferase domain-containing protein</fullName>
    </submittedName>
</protein>
<evidence type="ECO:0000313" key="6">
    <source>
        <dbReference type="Proteomes" id="UP000473854"/>
    </source>
</evidence>
<evidence type="ECO:0000313" key="3">
    <source>
        <dbReference type="EMBL" id="MDY6486772.1"/>
    </source>
</evidence>
<evidence type="ECO:0000313" key="5">
    <source>
        <dbReference type="EMBL" id="MTD10424.1"/>
    </source>
</evidence>
<keyword evidence="3" id="KW-0808">Transferase</keyword>
<sequence>MTNHVFNRLICCLIFCFSTATFAENGLSKALTNNVSVTGQMSSEKFSQLMQQGFKSVVVNRPDEEDGNKVKVSELREIAERQHVSVIYQPVMSGKITQTDIHEFAKYYNELPKPILMVCRSGTRSSALFNQAKSQGLLHE</sequence>
<dbReference type="EMBL" id="JAXHPO010000002">
    <property type="protein sequence ID" value="MDY6549349.1"/>
    <property type="molecule type" value="Genomic_DNA"/>
</dbReference>
<evidence type="ECO:0000313" key="4">
    <source>
        <dbReference type="EMBL" id="MDY6549349.1"/>
    </source>
</evidence>
<reference evidence="4 8" key="4">
    <citation type="journal article" date="2024" name="Syst. Appl. Microbiol.">
        <title>Evidence for the occurrence of Acinetobacter faecalis in cattle feces and its emended description.</title>
        <authorList>
            <person name="Kyselkova M."/>
            <person name="Xanthopoulou K."/>
            <person name="Shestivska V."/>
            <person name="Spanelova P."/>
            <person name="Maixnerova M."/>
            <person name="Higgins P.G."/>
            <person name="Nemec A."/>
        </authorList>
    </citation>
    <scope>NUCLEOTIDE SEQUENCE [LARGE SCALE GENOMIC DNA]</scope>
    <source>
        <strain evidence="4 8">ANC 7225</strain>
    </source>
</reference>
<evidence type="ECO:0000313" key="8">
    <source>
        <dbReference type="Proteomes" id="UP001284094"/>
    </source>
</evidence>
<evidence type="ECO:0000259" key="2">
    <source>
        <dbReference type="Pfam" id="PF04273"/>
    </source>
</evidence>
<name>A0A6L6GEW3_9GAMM</name>
<dbReference type="AlphaFoldDB" id="A0A6L6GEW3"/>
<proteinExistence type="predicted"/>
<feature type="domain" description="Beta-lactamase hydrolase-like protein phosphatase-like" evidence="2">
    <location>
        <begin position="30"/>
        <end position="130"/>
    </location>
</feature>
<dbReference type="GeneID" id="86889377"/>
<reference evidence="4" key="3">
    <citation type="submission" date="2023-11" db="EMBL/GenBank/DDBJ databases">
        <authorList>
            <person name="Kyselkova M."/>
            <person name="Xanthopoulou K."/>
            <person name="Shestivska V."/>
            <person name="Spanelova P."/>
            <person name="Maixnerova M."/>
            <person name="Higgins P.G."/>
            <person name="Nemec A."/>
        </authorList>
    </citation>
    <scope>NUCLEOTIDE SEQUENCE</scope>
    <source>
        <strain evidence="4">ANC 7225</strain>
    </source>
</reference>
<dbReference type="SUPFAM" id="SSF52799">
    <property type="entry name" value="(Phosphotyrosine protein) phosphatases II"/>
    <property type="match status" value="1"/>
</dbReference>
<dbReference type="RefSeq" id="WP_154772069.1">
    <property type="nucleotide sequence ID" value="NZ_JAXHPF010000011.1"/>
</dbReference>
<dbReference type="GO" id="GO:0016740">
    <property type="term" value="F:transferase activity"/>
    <property type="evidence" value="ECO:0007669"/>
    <property type="project" value="UniProtKB-KW"/>
</dbReference>
<dbReference type="Proteomes" id="UP001284094">
    <property type="component" value="Unassembled WGS sequence"/>
</dbReference>
<organism evidence="5 6">
    <name type="scientific">Acinetobacter faecalis</name>
    <dbReference type="NCBI Taxonomy" id="2665161"/>
    <lineage>
        <taxon>Bacteria</taxon>
        <taxon>Pseudomonadati</taxon>
        <taxon>Pseudomonadota</taxon>
        <taxon>Gammaproteobacteria</taxon>
        <taxon>Moraxellales</taxon>
        <taxon>Moraxellaceae</taxon>
        <taxon>Acinetobacter</taxon>
    </lineage>
</organism>
<dbReference type="Gene3D" id="3.90.190.10">
    <property type="entry name" value="Protein tyrosine phosphatase superfamily"/>
    <property type="match status" value="1"/>
</dbReference>
<feature type="signal peptide" evidence="1">
    <location>
        <begin position="1"/>
        <end position="23"/>
    </location>
</feature>
<dbReference type="Proteomes" id="UP001278995">
    <property type="component" value="Unassembled WGS sequence"/>
</dbReference>
<feature type="chain" id="PRO_5044644541" evidence="1">
    <location>
        <begin position="24"/>
        <end position="140"/>
    </location>
</feature>
<dbReference type="Proteomes" id="UP000473854">
    <property type="component" value="Unassembled WGS sequence"/>
</dbReference>
<evidence type="ECO:0000256" key="1">
    <source>
        <dbReference type="SAM" id="SignalP"/>
    </source>
</evidence>
<evidence type="ECO:0000313" key="7">
    <source>
        <dbReference type="Proteomes" id="UP001278995"/>
    </source>
</evidence>
<dbReference type="EMBL" id="JAXHPL010000025">
    <property type="protein sequence ID" value="MDY6486772.1"/>
    <property type="molecule type" value="Genomic_DNA"/>
</dbReference>
<accession>A0A6L6GEW3</accession>
<dbReference type="InterPro" id="IPR029021">
    <property type="entry name" value="Prot-tyrosine_phosphatase-like"/>
</dbReference>
<keyword evidence="1" id="KW-0732">Signal</keyword>